<proteinExistence type="predicted"/>
<sequence>MERLLSSQERSWHRQGQLVEQVKRVGKPIAVATTWLLLLLPPPPYSTRRGLSLLCVELQTSQLCRSGRAATALR</sequence>
<protein>
    <submittedName>
        <fullName evidence="1">Uncharacterized protein</fullName>
    </submittedName>
</protein>
<gene>
    <name evidence="1" type="ORF">NDU88_004803</name>
</gene>
<evidence type="ECO:0000313" key="1">
    <source>
        <dbReference type="EMBL" id="KAJ1164363.1"/>
    </source>
</evidence>
<dbReference type="AlphaFoldDB" id="A0AAV7SJV3"/>
<accession>A0AAV7SJV3</accession>
<comment type="caution">
    <text evidence="1">The sequence shown here is derived from an EMBL/GenBank/DDBJ whole genome shotgun (WGS) entry which is preliminary data.</text>
</comment>
<reference evidence="1" key="1">
    <citation type="journal article" date="2022" name="bioRxiv">
        <title>Sequencing and chromosome-scale assembly of the giantPleurodeles waltlgenome.</title>
        <authorList>
            <person name="Brown T."/>
            <person name="Elewa A."/>
            <person name="Iarovenko S."/>
            <person name="Subramanian E."/>
            <person name="Araus A.J."/>
            <person name="Petzold A."/>
            <person name="Susuki M."/>
            <person name="Suzuki K.-i.T."/>
            <person name="Hayashi T."/>
            <person name="Toyoda A."/>
            <person name="Oliveira C."/>
            <person name="Osipova E."/>
            <person name="Leigh N.D."/>
            <person name="Simon A."/>
            <person name="Yun M.H."/>
        </authorList>
    </citation>
    <scope>NUCLEOTIDE SEQUENCE</scope>
    <source>
        <strain evidence="1">20211129_DDA</strain>
        <tissue evidence="1">Liver</tissue>
    </source>
</reference>
<dbReference type="Proteomes" id="UP001066276">
    <property type="component" value="Chromosome 4_2"/>
</dbReference>
<keyword evidence="2" id="KW-1185">Reference proteome</keyword>
<organism evidence="1 2">
    <name type="scientific">Pleurodeles waltl</name>
    <name type="common">Iberian ribbed newt</name>
    <dbReference type="NCBI Taxonomy" id="8319"/>
    <lineage>
        <taxon>Eukaryota</taxon>
        <taxon>Metazoa</taxon>
        <taxon>Chordata</taxon>
        <taxon>Craniata</taxon>
        <taxon>Vertebrata</taxon>
        <taxon>Euteleostomi</taxon>
        <taxon>Amphibia</taxon>
        <taxon>Batrachia</taxon>
        <taxon>Caudata</taxon>
        <taxon>Salamandroidea</taxon>
        <taxon>Salamandridae</taxon>
        <taxon>Pleurodelinae</taxon>
        <taxon>Pleurodeles</taxon>
    </lineage>
</organism>
<dbReference type="EMBL" id="JANPWB010000008">
    <property type="protein sequence ID" value="KAJ1164363.1"/>
    <property type="molecule type" value="Genomic_DNA"/>
</dbReference>
<evidence type="ECO:0000313" key="2">
    <source>
        <dbReference type="Proteomes" id="UP001066276"/>
    </source>
</evidence>
<name>A0AAV7SJV3_PLEWA</name>